<dbReference type="EMBL" id="BMAT01004494">
    <property type="protein sequence ID" value="GFR74560.1"/>
    <property type="molecule type" value="Genomic_DNA"/>
</dbReference>
<accession>A0AAV4FPC1</accession>
<dbReference type="Gene3D" id="1.10.1510.10">
    <property type="entry name" value="Uncharacterised protein YqeY/AIM41 PF09424, N-terminal domain"/>
    <property type="match status" value="1"/>
</dbReference>
<dbReference type="InterPro" id="IPR019004">
    <property type="entry name" value="YqeY/Aim41"/>
</dbReference>
<evidence type="ECO:0000313" key="2">
    <source>
        <dbReference type="Proteomes" id="UP000762676"/>
    </source>
</evidence>
<dbReference type="SUPFAM" id="SSF89095">
    <property type="entry name" value="GatB/YqeY motif"/>
    <property type="match status" value="1"/>
</dbReference>
<dbReference type="Gene3D" id="1.10.10.410">
    <property type="match status" value="1"/>
</dbReference>
<organism evidence="1 2">
    <name type="scientific">Elysia marginata</name>
    <dbReference type="NCBI Taxonomy" id="1093978"/>
    <lineage>
        <taxon>Eukaryota</taxon>
        <taxon>Metazoa</taxon>
        <taxon>Spiralia</taxon>
        <taxon>Lophotrochozoa</taxon>
        <taxon>Mollusca</taxon>
        <taxon>Gastropoda</taxon>
        <taxon>Heterobranchia</taxon>
        <taxon>Euthyneura</taxon>
        <taxon>Panpulmonata</taxon>
        <taxon>Sacoglossa</taxon>
        <taxon>Placobranchoidea</taxon>
        <taxon>Plakobranchidae</taxon>
        <taxon>Elysia</taxon>
    </lineage>
</organism>
<evidence type="ECO:0000313" key="1">
    <source>
        <dbReference type="EMBL" id="GFR74560.1"/>
    </source>
</evidence>
<sequence>MGLESTINDDIKRAIKSKDKVALEGLRAIKSALLLLKTDSQANEIKESDELKILQKLAKQRRDSAEIYAQRNRTDLQETELEQLKIIERYLPKPLSKEELSELLDKIIATSGATDLKDMGKVMGIATKTLAGKADGKRVSEMVKEKLN</sequence>
<gene>
    <name evidence="1" type="ORF">ElyMa_002166000</name>
</gene>
<dbReference type="PANTHER" id="PTHR28055">
    <property type="entry name" value="ALTERED INHERITANCE OF MITOCHONDRIA PROTEIN 41, MITOCHONDRIAL"/>
    <property type="match status" value="1"/>
</dbReference>
<dbReference type="PANTHER" id="PTHR28055:SF1">
    <property type="entry name" value="ALTERED INHERITANCE OF MITOCHONDRIA PROTEIN 41, MITOCHONDRIAL"/>
    <property type="match status" value="1"/>
</dbReference>
<dbReference type="InterPro" id="IPR042184">
    <property type="entry name" value="YqeY/Aim41_N"/>
</dbReference>
<dbReference type="InterPro" id="IPR003789">
    <property type="entry name" value="Asn/Gln_tRNA_amidoTrase-B-like"/>
</dbReference>
<dbReference type="AlphaFoldDB" id="A0AAV4FPC1"/>
<proteinExistence type="predicted"/>
<dbReference type="InterPro" id="IPR023168">
    <property type="entry name" value="GatB_Yqey_C_2"/>
</dbReference>
<keyword evidence="2" id="KW-1185">Reference proteome</keyword>
<comment type="caution">
    <text evidence="1">The sequence shown here is derived from an EMBL/GenBank/DDBJ whole genome shotgun (WGS) entry which is preliminary data.</text>
</comment>
<reference evidence="1 2" key="1">
    <citation type="journal article" date="2021" name="Elife">
        <title>Chloroplast acquisition without the gene transfer in kleptoplastic sea slugs, Plakobranchus ocellatus.</title>
        <authorList>
            <person name="Maeda T."/>
            <person name="Takahashi S."/>
            <person name="Yoshida T."/>
            <person name="Shimamura S."/>
            <person name="Takaki Y."/>
            <person name="Nagai Y."/>
            <person name="Toyoda A."/>
            <person name="Suzuki Y."/>
            <person name="Arimoto A."/>
            <person name="Ishii H."/>
            <person name="Satoh N."/>
            <person name="Nishiyama T."/>
            <person name="Hasebe M."/>
            <person name="Maruyama T."/>
            <person name="Minagawa J."/>
            <person name="Obokata J."/>
            <person name="Shigenobu S."/>
        </authorList>
    </citation>
    <scope>NUCLEOTIDE SEQUENCE [LARGE SCALE GENOMIC DNA]</scope>
</reference>
<dbReference type="GO" id="GO:0016884">
    <property type="term" value="F:carbon-nitrogen ligase activity, with glutamine as amido-N-donor"/>
    <property type="evidence" value="ECO:0007669"/>
    <property type="project" value="InterPro"/>
</dbReference>
<dbReference type="Pfam" id="PF09424">
    <property type="entry name" value="YqeY"/>
    <property type="match status" value="1"/>
</dbReference>
<protein>
    <submittedName>
        <fullName evidence="1">Glutamyl-tRNA amidotransferase</fullName>
    </submittedName>
</protein>
<dbReference type="Proteomes" id="UP000762676">
    <property type="component" value="Unassembled WGS sequence"/>
</dbReference>
<name>A0AAV4FPC1_9GAST</name>